<feature type="region of interest" description="Disordered" evidence="1">
    <location>
        <begin position="1"/>
        <end position="36"/>
    </location>
</feature>
<evidence type="ECO:0000259" key="2">
    <source>
        <dbReference type="Pfam" id="PF09309"/>
    </source>
</evidence>
<evidence type="ECO:0000256" key="1">
    <source>
        <dbReference type="SAM" id="MobiDB-lite"/>
    </source>
</evidence>
<feature type="domain" description="FCP1-like phosphatase C-terminal" evidence="2">
    <location>
        <begin position="1"/>
        <end position="51"/>
    </location>
</feature>
<gene>
    <name evidence="3" type="ORF">P7K49_027853</name>
</gene>
<accession>A0ABQ9UAQ7</accession>
<protein>
    <recommendedName>
        <fullName evidence="2">FCP1-like phosphatase C-terminal domain-containing protein</fullName>
    </recommendedName>
</protein>
<organism evidence="3 4">
    <name type="scientific">Saguinus oedipus</name>
    <name type="common">Cotton-top tamarin</name>
    <name type="synonym">Oedipomidas oedipus</name>
    <dbReference type="NCBI Taxonomy" id="9490"/>
    <lineage>
        <taxon>Eukaryota</taxon>
        <taxon>Metazoa</taxon>
        <taxon>Chordata</taxon>
        <taxon>Craniata</taxon>
        <taxon>Vertebrata</taxon>
        <taxon>Euteleostomi</taxon>
        <taxon>Mammalia</taxon>
        <taxon>Eutheria</taxon>
        <taxon>Euarchontoglires</taxon>
        <taxon>Primates</taxon>
        <taxon>Haplorrhini</taxon>
        <taxon>Platyrrhini</taxon>
        <taxon>Cebidae</taxon>
        <taxon>Callitrichinae</taxon>
        <taxon>Saguinus</taxon>
    </lineage>
</organism>
<reference evidence="3 4" key="1">
    <citation type="submission" date="2023-05" db="EMBL/GenBank/DDBJ databases">
        <title>B98-5 Cell Line De Novo Hybrid Assembly: An Optical Mapping Approach.</title>
        <authorList>
            <person name="Kananen K."/>
            <person name="Auerbach J.A."/>
            <person name="Kautto E."/>
            <person name="Blachly J.S."/>
        </authorList>
    </citation>
    <scope>NUCLEOTIDE SEQUENCE [LARGE SCALE GENOMIC DNA]</scope>
    <source>
        <strain evidence="3">B95-8</strain>
        <tissue evidence="3">Cell line</tissue>
    </source>
</reference>
<comment type="caution">
    <text evidence="3">The sequence shown here is derived from an EMBL/GenBank/DDBJ whole genome shotgun (WGS) entry which is preliminary data.</text>
</comment>
<dbReference type="Pfam" id="PF09309">
    <property type="entry name" value="FCP1_C"/>
    <property type="match status" value="1"/>
</dbReference>
<sequence>MPVLPKAQPGPEVRIYDSNTGKLIRTGARGPPAPPSSLPICQEPSSFSLLVTSSALEPLRPSLQRSYLCGVSRGWEQVSFHNTRA</sequence>
<keyword evidence="4" id="KW-1185">Reference proteome</keyword>
<dbReference type="InterPro" id="IPR015388">
    <property type="entry name" value="FCP1_C"/>
</dbReference>
<evidence type="ECO:0000313" key="4">
    <source>
        <dbReference type="Proteomes" id="UP001266305"/>
    </source>
</evidence>
<dbReference type="Proteomes" id="UP001266305">
    <property type="component" value="Unassembled WGS sequence"/>
</dbReference>
<dbReference type="EMBL" id="JASSZA010000014">
    <property type="protein sequence ID" value="KAK2094115.1"/>
    <property type="molecule type" value="Genomic_DNA"/>
</dbReference>
<proteinExistence type="predicted"/>
<name>A0ABQ9UAQ7_SAGOE</name>
<evidence type="ECO:0000313" key="3">
    <source>
        <dbReference type="EMBL" id="KAK2094115.1"/>
    </source>
</evidence>